<keyword evidence="3" id="KW-1185">Reference proteome</keyword>
<dbReference type="InterPro" id="IPR013154">
    <property type="entry name" value="ADH-like_N"/>
</dbReference>
<dbReference type="InterPro" id="IPR002364">
    <property type="entry name" value="Quin_OxRdtase/zeta-crystal_CS"/>
</dbReference>
<proteinExistence type="predicted"/>
<dbReference type="RefSeq" id="WP_238193122.1">
    <property type="nucleotide sequence ID" value="NZ_BPQJ01000047.1"/>
</dbReference>
<reference evidence="2" key="2">
    <citation type="submission" date="2021-08" db="EMBL/GenBank/DDBJ databases">
        <authorList>
            <person name="Tani A."/>
            <person name="Ola A."/>
            <person name="Ogura Y."/>
            <person name="Katsura K."/>
            <person name="Hayashi T."/>
        </authorList>
    </citation>
    <scope>NUCLEOTIDE SEQUENCE</scope>
    <source>
        <strain evidence="2">JCM 32048</strain>
    </source>
</reference>
<dbReference type="Pfam" id="PF08240">
    <property type="entry name" value="ADH_N"/>
    <property type="match status" value="1"/>
</dbReference>
<dbReference type="Gene3D" id="3.90.180.10">
    <property type="entry name" value="Medium-chain alcohol dehydrogenases, catalytic domain"/>
    <property type="match status" value="1"/>
</dbReference>
<protein>
    <submittedName>
        <fullName evidence="2">Quinone oxidoreductase 1</fullName>
    </submittedName>
</protein>
<dbReference type="SUPFAM" id="SSF51735">
    <property type="entry name" value="NAD(P)-binding Rossmann-fold domains"/>
    <property type="match status" value="1"/>
</dbReference>
<dbReference type="InterPro" id="IPR013149">
    <property type="entry name" value="ADH-like_C"/>
</dbReference>
<dbReference type="PROSITE" id="PS01162">
    <property type="entry name" value="QOR_ZETA_CRYSTAL"/>
    <property type="match status" value="1"/>
</dbReference>
<name>A0AA37HGQ4_9HYPH</name>
<dbReference type="PANTHER" id="PTHR43677">
    <property type="entry name" value="SHORT-CHAIN DEHYDROGENASE/REDUCTASE"/>
    <property type="match status" value="1"/>
</dbReference>
<dbReference type="InterPro" id="IPR011032">
    <property type="entry name" value="GroES-like_sf"/>
</dbReference>
<dbReference type="Proteomes" id="UP001055286">
    <property type="component" value="Unassembled WGS sequence"/>
</dbReference>
<gene>
    <name evidence="2" type="primary">qorA_3</name>
    <name evidence="2" type="ORF">MPEAHAMD_5952</name>
</gene>
<dbReference type="Pfam" id="PF00107">
    <property type="entry name" value="ADH_zinc_N"/>
    <property type="match status" value="1"/>
</dbReference>
<dbReference type="PANTHER" id="PTHR43677:SF4">
    <property type="entry name" value="QUINONE OXIDOREDUCTASE-LIKE PROTEIN 2"/>
    <property type="match status" value="1"/>
</dbReference>
<comment type="caution">
    <text evidence="2">The sequence shown here is derived from an EMBL/GenBank/DDBJ whole genome shotgun (WGS) entry which is preliminary data.</text>
</comment>
<evidence type="ECO:0000313" key="3">
    <source>
        <dbReference type="Proteomes" id="UP001055286"/>
    </source>
</evidence>
<dbReference type="GO" id="GO:0008270">
    <property type="term" value="F:zinc ion binding"/>
    <property type="evidence" value="ECO:0007669"/>
    <property type="project" value="InterPro"/>
</dbReference>
<dbReference type="InterPro" id="IPR051397">
    <property type="entry name" value="Zn-ADH-like_protein"/>
</dbReference>
<sequence>MKAAVVSEIGTPGGAAYADFPDPVPGPGEVLIDVEAIETNYPDMLVVEGRYQVRPPVPFVPGKGAAGRVAALGPNVSGFAVGQRVATQVEYGAYAEKLCAPAALCYPIPDAVSAVEATAAVLAYQTAWFALKDRAAMAPGESVLVLGAAGGVGIAATQLAKALGAGLVIAATRGTAKHEAVHRSGADAVVDIAQPNLRDALRDEVHGLTGRRGVDIVIDPVGGAAFEPALRCLAWRGRHVIIGFAGGDIPVVKTNYLLVKNITVAGLQGSDYRDRRPAETAAAQAEIFRHIAEGSFRPVIGDVLPLADFRRALDTLRDGDAVGKIVLTTERNHA</sequence>
<dbReference type="CDD" id="cd08241">
    <property type="entry name" value="QOR1"/>
    <property type="match status" value="1"/>
</dbReference>
<feature type="domain" description="Enoyl reductase (ER)" evidence="1">
    <location>
        <begin position="10"/>
        <end position="327"/>
    </location>
</feature>
<evidence type="ECO:0000259" key="1">
    <source>
        <dbReference type="SMART" id="SM00829"/>
    </source>
</evidence>
<organism evidence="2 3">
    <name type="scientific">Methylobacterium frigidaeris</name>
    <dbReference type="NCBI Taxonomy" id="2038277"/>
    <lineage>
        <taxon>Bacteria</taxon>
        <taxon>Pseudomonadati</taxon>
        <taxon>Pseudomonadota</taxon>
        <taxon>Alphaproteobacteria</taxon>
        <taxon>Hyphomicrobiales</taxon>
        <taxon>Methylobacteriaceae</taxon>
        <taxon>Methylobacterium</taxon>
    </lineage>
</organism>
<dbReference type="InterPro" id="IPR020843">
    <property type="entry name" value="ER"/>
</dbReference>
<evidence type="ECO:0000313" key="2">
    <source>
        <dbReference type="EMBL" id="GJD65757.1"/>
    </source>
</evidence>
<reference evidence="2" key="1">
    <citation type="journal article" date="2016" name="Front. Microbiol.">
        <title>Genome Sequence of the Piezophilic, Mesophilic Sulfate-Reducing Bacterium Desulfovibrio indicus J2T.</title>
        <authorList>
            <person name="Cao J."/>
            <person name="Maignien L."/>
            <person name="Shao Z."/>
            <person name="Alain K."/>
            <person name="Jebbar M."/>
        </authorList>
    </citation>
    <scope>NUCLEOTIDE SEQUENCE</scope>
    <source>
        <strain evidence="2">JCM 32048</strain>
    </source>
</reference>
<dbReference type="EMBL" id="BPQJ01000047">
    <property type="protein sequence ID" value="GJD65757.1"/>
    <property type="molecule type" value="Genomic_DNA"/>
</dbReference>
<dbReference type="SUPFAM" id="SSF50129">
    <property type="entry name" value="GroES-like"/>
    <property type="match status" value="1"/>
</dbReference>
<dbReference type="Gene3D" id="3.40.50.720">
    <property type="entry name" value="NAD(P)-binding Rossmann-like Domain"/>
    <property type="match status" value="1"/>
</dbReference>
<dbReference type="SMART" id="SM00829">
    <property type="entry name" value="PKS_ER"/>
    <property type="match status" value="1"/>
</dbReference>
<dbReference type="AlphaFoldDB" id="A0AA37HGQ4"/>
<dbReference type="InterPro" id="IPR036291">
    <property type="entry name" value="NAD(P)-bd_dom_sf"/>
</dbReference>
<dbReference type="GO" id="GO:0016491">
    <property type="term" value="F:oxidoreductase activity"/>
    <property type="evidence" value="ECO:0007669"/>
    <property type="project" value="InterPro"/>
</dbReference>
<accession>A0AA37HGQ4</accession>